<feature type="non-terminal residue" evidence="1">
    <location>
        <position position="68"/>
    </location>
</feature>
<proteinExistence type="predicted"/>
<dbReference type="Proteomes" id="UP000053989">
    <property type="component" value="Unassembled WGS sequence"/>
</dbReference>
<name>A0A0C2ZB86_9AGAM</name>
<accession>A0A0C2ZB86</accession>
<reference evidence="2" key="2">
    <citation type="submission" date="2015-01" db="EMBL/GenBank/DDBJ databases">
        <title>Evolutionary Origins and Diversification of the Mycorrhizal Mutualists.</title>
        <authorList>
            <consortium name="DOE Joint Genome Institute"/>
            <consortium name="Mycorrhizal Genomics Consortium"/>
            <person name="Kohler A."/>
            <person name="Kuo A."/>
            <person name="Nagy L.G."/>
            <person name="Floudas D."/>
            <person name="Copeland A."/>
            <person name="Barry K.W."/>
            <person name="Cichocki N."/>
            <person name="Veneault-Fourrey C."/>
            <person name="LaButti K."/>
            <person name="Lindquist E.A."/>
            <person name="Lipzen A."/>
            <person name="Lundell T."/>
            <person name="Morin E."/>
            <person name="Murat C."/>
            <person name="Riley R."/>
            <person name="Ohm R."/>
            <person name="Sun H."/>
            <person name="Tunlid A."/>
            <person name="Henrissat B."/>
            <person name="Grigoriev I.V."/>
            <person name="Hibbett D.S."/>
            <person name="Martin F."/>
        </authorList>
    </citation>
    <scope>NUCLEOTIDE SEQUENCE [LARGE SCALE GENOMIC DNA]</scope>
    <source>
        <strain evidence="2">Foug A</strain>
    </source>
</reference>
<dbReference type="HOGENOM" id="CLU_2801119_0_0_1"/>
<dbReference type="OrthoDB" id="2794631at2759"/>
<organism evidence="1 2">
    <name type="scientific">Scleroderma citrinum Foug A</name>
    <dbReference type="NCBI Taxonomy" id="1036808"/>
    <lineage>
        <taxon>Eukaryota</taxon>
        <taxon>Fungi</taxon>
        <taxon>Dikarya</taxon>
        <taxon>Basidiomycota</taxon>
        <taxon>Agaricomycotina</taxon>
        <taxon>Agaricomycetes</taxon>
        <taxon>Agaricomycetidae</taxon>
        <taxon>Boletales</taxon>
        <taxon>Sclerodermatineae</taxon>
        <taxon>Sclerodermataceae</taxon>
        <taxon>Scleroderma</taxon>
    </lineage>
</organism>
<keyword evidence="2" id="KW-1185">Reference proteome</keyword>
<evidence type="ECO:0000313" key="2">
    <source>
        <dbReference type="Proteomes" id="UP000053989"/>
    </source>
</evidence>
<reference evidence="1 2" key="1">
    <citation type="submission" date="2014-04" db="EMBL/GenBank/DDBJ databases">
        <authorList>
            <consortium name="DOE Joint Genome Institute"/>
            <person name="Kuo A."/>
            <person name="Kohler A."/>
            <person name="Nagy L.G."/>
            <person name="Floudas D."/>
            <person name="Copeland A."/>
            <person name="Barry K.W."/>
            <person name="Cichocki N."/>
            <person name="Veneault-Fourrey C."/>
            <person name="LaButti K."/>
            <person name="Lindquist E.A."/>
            <person name="Lipzen A."/>
            <person name="Lundell T."/>
            <person name="Morin E."/>
            <person name="Murat C."/>
            <person name="Sun H."/>
            <person name="Tunlid A."/>
            <person name="Henrissat B."/>
            <person name="Grigoriev I.V."/>
            <person name="Hibbett D.S."/>
            <person name="Martin F."/>
            <person name="Nordberg H.P."/>
            <person name="Cantor M.N."/>
            <person name="Hua S.X."/>
        </authorList>
    </citation>
    <scope>NUCLEOTIDE SEQUENCE [LARGE SCALE GENOMIC DNA]</scope>
    <source>
        <strain evidence="1 2">Foug A</strain>
    </source>
</reference>
<dbReference type="InParanoid" id="A0A0C2ZB86"/>
<sequence>MSSIIVFSIVEIARLICTFLEDDEKVTLVSLATCNKAVSETILDVLWAKLDSFQPLMPFVPGQLREAS</sequence>
<evidence type="ECO:0000313" key="1">
    <source>
        <dbReference type="EMBL" id="KIM50327.1"/>
    </source>
</evidence>
<gene>
    <name evidence="1" type="ORF">SCLCIDRAFT_83379</name>
</gene>
<protein>
    <submittedName>
        <fullName evidence="1">Uncharacterized protein</fullName>
    </submittedName>
</protein>
<dbReference type="EMBL" id="KN822504">
    <property type="protein sequence ID" value="KIM50327.1"/>
    <property type="molecule type" value="Genomic_DNA"/>
</dbReference>
<dbReference type="AlphaFoldDB" id="A0A0C2ZB86"/>